<evidence type="ECO:0000313" key="2">
    <source>
        <dbReference type="EMBL" id="TKG58897.1"/>
    </source>
</evidence>
<evidence type="ECO:0000313" key="3">
    <source>
        <dbReference type="Proteomes" id="UP000309992"/>
    </source>
</evidence>
<feature type="region of interest" description="Disordered" evidence="1">
    <location>
        <begin position="35"/>
        <end position="66"/>
    </location>
</feature>
<dbReference type="Proteomes" id="UP000309992">
    <property type="component" value="Unassembled WGS sequence"/>
</dbReference>
<dbReference type="RefSeq" id="WP_137097426.1">
    <property type="nucleotide sequence ID" value="NZ_SWMS01000049.1"/>
</dbReference>
<protein>
    <submittedName>
        <fullName evidence="2">Uncharacterized protein</fullName>
    </submittedName>
</protein>
<comment type="caution">
    <text evidence="2">The sequence shown here is derived from an EMBL/GenBank/DDBJ whole genome shotgun (WGS) entry which is preliminary data.</text>
</comment>
<evidence type="ECO:0000256" key="1">
    <source>
        <dbReference type="SAM" id="MobiDB-lite"/>
    </source>
</evidence>
<organism evidence="2 3">
    <name type="scientific">Prauserella endophytica</name>
    <dbReference type="NCBI Taxonomy" id="1592324"/>
    <lineage>
        <taxon>Bacteria</taxon>
        <taxon>Bacillati</taxon>
        <taxon>Actinomycetota</taxon>
        <taxon>Actinomycetes</taxon>
        <taxon>Pseudonocardiales</taxon>
        <taxon>Pseudonocardiaceae</taxon>
        <taxon>Prauserella</taxon>
        <taxon>Prauserella coralliicola group</taxon>
    </lineage>
</organism>
<gene>
    <name evidence="2" type="ORF">FCN18_37425</name>
</gene>
<dbReference type="EMBL" id="SWMS01000049">
    <property type="protein sequence ID" value="TKG58897.1"/>
    <property type="molecule type" value="Genomic_DNA"/>
</dbReference>
<proteinExistence type="predicted"/>
<reference evidence="2 3" key="1">
    <citation type="journal article" date="2015" name="Antonie Van Leeuwenhoek">
        <title>Prauserella endophytica sp. nov., an endophytic actinobacterium isolated from Tamarix taklamakanensis.</title>
        <authorList>
            <person name="Liu J.M."/>
            <person name="Habden X."/>
            <person name="Guo L."/>
            <person name="Tuo L."/>
            <person name="Jiang Z.K."/>
            <person name="Liu S.W."/>
            <person name="Liu X.F."/>
            <person name="Chen L."/>
            <person name="Li R.F."/>
            <person name="Zhang Y.Q."/>
            <person name="Sun C.H."/>
        </authorList>
    </citation>
    <scope>NUCLEOTIDE SEQUENCE [LARGE SCALE GENOMIC DNA]</scope>
    <source>
        <strain evidence="2 3">CGMCC 4.7182</strain>
    </source>
</reference>
<sequence length="66" mass="7671">MQTVRLYHPNLDRWCEFPESSVPQHQKAGWLRDVPARRAPVEVEATADPGGEETKPRRRRTNTEES</sequence>
<keyword evidence="3" id="KW-1185">Reference proteome</keyword>
<name>A0ABY2RSU1_9PSEU</name>
<accession>A0ABY2RSU1</accession>